<feature type="signal peptide" evidence="3">
    <location>
        <begin position="1"/>
        <end position="22"/>
    </location>
</feature>
<comment type="similarity">
    <text evidence="2">Belongs to the bacterial solute-binding protein 1 family.</text>
</comment>
<dbReference type="InterPro" id="IPR050490">
    <property type="entry name" value="Bact_solute-bd_prot1"/>
</dbReference>
<dbReference type="InterPro" id="IPR006059">
    <property type="entry name" value="SBP"/>
</dbReference>
<dbReference type="PANTHER" id="PTHR43649">
    <property type="entry name" value="ARABINOSE-BINDING PROTEIN-RELATED"/>
    <property type="match status" value="1"/>
</dbReference>
<gene>
    <name evidence="4" type="ORF">KYE46_06490</name>
</gene>
<evidence type="ECO:0000256" key="3">
    <source>
        <dbReference type="SAM" id="SignalP"/>
    </source>
</evidence>
<keyword evidence="3" id="KW-0732">Signal</keyword>
<name>A0A8F6TZI7_9RHOB</name>
<dbReference type="RefSeq" id="WP_219004298.1">
    <property type="nucleotide sequence ID" value="NZ_CP079194.1"/>
</dbReference>
<feature type="chain" id="PRO_5034315006" evidence="3">
    <location>
        <begin position="23"/>
        <end position="418"/>
    </location>
</feature>
<evidence type="ECO:0000256" key="1">
    <source>
        <dbReference type="ARBA" id="ARBA00004418"/>
    </source>
</evidence>
<reference evidence="4 5" key="1">
    <citation type="submission" date="2021-07" db="EMBL/GenBank/DDBJ databases">
        <title>A novel Jannaschia species isolated from marine dinoflagellate Ceratoperidinium margalefii.</title>
        <authorList>
            <person name="Jiang Y."/>
            <person name="Li Z."/>
        </authorList>
    </citation>
    <scope>NUCLEOTIDE SEQUENCE [LARGE SCALE GENOMIC DNA]</scope>
    <source>
        <strain evidence="4 5">J12C1-MA-4</strain>
    </source>
</reference>
<dbReference type="KEGG" id="gce:KYE46_06490"/>
<accession>A0A8F6TZI7</accession>
<dbReference type="EMBL" id="CP079194">
    <property type="protein sequence ID" value="QXT40874.1"/>
    <property type="molecule type" value="Genomic_DNA"/>
</dbReference>
<organism evidence="4 5">
    <name type="scientific">Gymnodinialimonas ceratoperidinii</name>
    <dbReference type="NCBI Taxonomy" id="2856823"/>
    <lineage>
        <taxon>Bacteria</taxon>
        <taxon>Pseudomonadati</taxon>
        <taxon>Pseudomonadota</taxon>
        <taxon>Alphaproteobacteria</taxon>
        <taxon>Rhodobacterales</taxon>
        <taxon>Paracoccaceae</taxon>
        <taxon>Gymnodinialimonas</taxon>
    </lineage>
</organism>
<dbReference type="Proteomes" id="UP000825009">
    <property type="component" value="Chromosome"/>
</dbReference>
<dbReference type="PANTHER" id="PTHR43649:SF12">
    <property type="entry name" value="DIACETYLCHITOBIOSE BINDING PROTEIN DASA"/>
    <property type="match status" value="1"/>
</dbReference>
<protein>
    <submittedName>
        <fullName evidence="4">Extracellular solute-binding protein</fullName>
    </submittedName>
</protein>
<dbReference type="GO" id="GO:0042597">
    <property type="term" value="C:periplasmic space"/>
    <property type="evidence" value="ECO:0007669"/>
    <property type="project" value="UniProtKB-SubCell"/>
</dbReference>
<dbReference type="Pfam" id="PF01547">
    <property type="entry name" value="SBP_bac_1"/>
    <property type="match status" value="1"/>
</dbReference>
<keyword evidence="5" id="KW-1185">Reference proteome</keyword>
<comment type="subcellular location">
    <subcellularLocation>
        <location evidence="1">Periplasm</location>
    </subcellularLocation>
</comment>
<evidence type="ECO:0000313" key="5">
    <source>
        <dbReference type="Proteomes" id="UP000825009"/>
    </source>
</evidence>
<evidence type="ECO:0000313" key="4">
    <source>
        <dbReference type="EMBL" id="QXT40874.1"/>
    </source>
</evidence>
<dbReference type="AlphaFoldDB" id="A0A8F6TZI7"/>
<evidence type="ECO:0000256" key="2">
    <source>
        <dbReference type="ARBA" id="ARBA00008520"/>
    </source>
</evidence>
<sequence>MFFKKIAITSAMACLMGSAAFADGHAVNCGPEGQSIRILASDFPAIHAVAGTAEENCGAAAAEFVRNHTTEARDIMNAALTPNPAEYTSVIVANSTLTQLMNDGLVRPLNDLVEAYGDNIPSNLQISIDGNVMAIAFMANAQHLYSRTDILAEAGIDEVPTTYEDVLAAAEAIRAAGIMEHPIVMNMQVGWNIAETFNTIYLAHGGEFFEPGTANPAINSEAGIATLEMMARLAEYAHPDHLSQASNETQATWEAGQAALGIMWGSRGAVILDAEGAVEGVTENTVLSSAPIVEGIGVPGATLWWDGFTNAANVPDAEAEATFAALASALTPEMVEAHNDDAVWLVEGFVPGPAASGVDETAQGGARPYPMVPQINLLHNALGAELSDFMQGNESAEQALADAEAAYVTTATEAGFLQ</sequence>
<proteinExistence type="inferred from homology"/>